<evidence type="ECO:0000256" key="5">
    <source>
        <dbReference type="ARBA" id="ARBA00023239"/>
    </source>
</evidence>
<comment type="catalytic activity">
    <reaction evidence="1 6">
        <text>7,8-dihydroneopterin = 6-hydroxymethyl-7,8-dihydropterin + glycolaldehyde</text>
        <dbReference type="Rhea" id="RHEA:10540"/>
        <dbReference type="ChEBI" id="CHEBI:17001"/>
        <dbReference type="ChEBI" id="CHEBI:17071"/>
        <dbReference type="ChEBI" id="CHEBI:44841"/>
        <dbReference type="EC" id="4.1.2.25"/>
    </reaction>
</comment>
<protein>
    <recommendedName>
        <fullName evidence="6">7,8-dihydroneopterin aldolase</fullName>
        <ecNumber evidence="6">4.1.2.25</ecNumber>
    </recommendedName>
</protein>
<dbReference type="InterPro" id="IPR006156">
    <property type="entry name" value="Dihydroneopterin_aldolase"/>
</dbReference>
<dbReference type="RefSeq" id="WP_006951686.1">
    <property type="nucleotide sequence ID" value="NZ_JH594521.1"/>
</dbReference>
<proteinExistence type="inferred from homology"/>
<comment type="similarity">
    <text evidence="3 6">Belongs to the DHNA family.</text>
</comment>
<dbReference type="PANTHER" id="PTHR42844:SF1">
    <property type="entry name" value="DIHYDRONEOPTERIN ALDOLASE 1-RELATED"/>
    <property type="match status" value="1"/>
</dbReference>
<dbReference type="InterPro" id="IPR043133">
    <property type="entry name" value="GTP-CH-I_C/QueF"/>
</dbReference>
<feature type="domain" description="Dihydroneopterin aldolase/epimerase" evidence="7">
    <location>
        <begin position="8"/>
        <end position="120"/>
    </location>
</feature>
<reference evidence="8 9" key="1">
    <citation type="submission" date="2011-12" db="EMBL/GenBank/DDBJ databases">
        <title>The Genome Sequence of Prevotella micans F0438.</title>
        <authorList>
            <consortium name="The Broad Institute Genome Sequencing Platform"/>
            <person name="Earl A."/>
            <person name="Ward D."/>
            <person name="Feldgarden M."/>
            <person name="Gevers D."/>
            <person name="Izard J."/>
            <person name="Baranova O.V."/>
            <person name="Blanton J.M."/>
            <person name="Wade W.G."/>
            <person name="Dewhirst F.E."/>
            <person name="Young S.K."/>
            <person name="Zeng Q."/>
            <person name="Gargeya S."/>
            <person name="Fitzgerald M."/>
            <person name="Haas B."/>
            <person name="Abouelleil A."/>
            <person name="Alvarado L."/>
            <person name="Arachchi H.M."/>
            <person name="Berlin A."/>
            <person name="Chapman S.B."/>
            <person name="Gearin G."/>
            <person name="Goldberg J."/>
            <person name="Griggs A."/>
            <person name="Gujja S."/>
            <person name="Hansen M."/>
            <person name="Heiman D."/>
            <person name="Howarth C."/>
            <person name="Larimer J."/>
            <person name="Lui A."/>
            <person name="MacDonald P.J.P."/>
            <person name="McCowen C."/>
            <person name="Montmayeur A."/>
            <person name="Murphy C."/>
            <person name="Neiman D."/>
            <person name="Pearson M."/>
            <person name="Priest M."/>
            <person name="Roberts A."/>
            <person name="Saif S."/>
            <person name="Shea T."/>
            <person name="Sisk P."/>
            <person name="Stolte C."/>
            <person name="Sykes S."/>
            <person name="Wortman J."/>
            <person name="Nusbaum C."/>
            <person name="Birren B."/>
        </authorList>
    </citation>
    <scope>NUCLEOTIDE SEQUENCE [LARGE SCALE GENOMIC DNA]</scope>
    <source>
        <strain evidence="8 9">F0438</strain>
    </source>
</reference>
<keyword evidence="9" id="KW-1185">Reference proteome</keyword>
<evidence type="ECO:0000256" key="4">
    <source>
        <dbReference type="ARBA" id="ARBA00022909"/>
    </source>
</evidence>
<dbReference type="GO" id="GO:0005737">
    <property type="term" value="C:cytoplasm"/>
    <property type="evidence" value="ECO:0007669"/>
    <property type="project" value="TreeGrafter"/>
</dbReference>
<dbReference type="EMBL" id="AGWK01000018">
    <property type="protein sequence ID" value="EHO72872.1"/>
    <property type="molecule type" value="Genomic_DNA"/>
</dbReference>
<dbReference type="STRING" id="883158.HMPREF9140_00632"/>
<comment type="caution">
    <text evidence="8">The sequence shown here is derived from an EMBL/GenBank/DDBJ whole genome shotgun (WGS) entry which is preliminary data.</text>
</comment>
<dbReference type="PANTHER" id="PTHR42844">
    <property type="entry name" value="DIHYDRONEOPTERIN ALDOLASE 1-RELATED"/>
    <property type="match status" value="1"/>
</dbReference>
<dbReference type="Gene3D" id="3.30.1130.10">
    <property type="match status" value="1"/>
</dbReference>
<comment type="function">
    <text evidence="6">Catalyzes the conversion of 7,8-dihydroneopterin to 6-hydroxymethyl-7,8-dihydropterin.</text>
</comment>
<dbReference type="GO" id="GO:0046654">
    <property type="term" value="P:tetrahydrofolate biosynthetic process"/>
    <property type="evidence" value="ECO:0007669"/>
    <property type="project" value="UniProtKB-UniRule"/>
</dbReference>
<evidence type="ECO:0000256" key="2">
    <source>
        <dbReference type="ARBA" id="ARBA00005013"/>
    </source>
</evidence>
<evidence type="ECO:0000313" key="8">
    <source>
        <dbReference type="EMBL" id="EHO72872.1"/>
    </source>
</evidence>
<dbReference type="SMART" id="SM00905">
    <property type="entry name" value="FolB"/>
    <property type="match status" value="1"/>
</dbReference>
<dbReference type="SUPFAM" id="SSF55620">
    <property type="entry name" value="Tetrahydrobiopterin biosynthesis enzymes-like"/>
    <property type="match status" value="1"/>
</dbReference>
<accession>H1Q144</accession>
<dbReference type="AlphaFoldDB" id="H1Q144"/>
<dbReference type="GO" id="GO:0004150">
    <property type="term" value="F:dihydroneopterin aldolase activity"/>
    <property type="evidence" value="ECO:0007669"/>
    <property type="project" value="UniProtKB-UniRule"/>
</dbReference>
<dbReference type="Pfam" id="PF02152">
    <property type="entry name" value="FolB"/>
    <property type="match status" value="1"/>
</dbReference>
<dbReference type="NCBIfam" id="TIGR00525">
    <property type="entry name" value="folB"/>
    <property type="match status" value="1"/>
</dbReference>
<evidence type="ECO:0000256" key="1">
    <source>
        <dbReference type="ARBA" id="ARBA00001353"/>
    </source>
</evidence>
<evidence type="ECO:0000313" key="9">
    <source>
        <dbReference type="Proteomes" id="UP000016023"/>
    </source>
</evidence>
<dbReference type="EC" id="4.1.2.25" evidence="6"/>
<dbReference type="Proteomes" id="UP000016023">
    <property type="component" value="Unassembled WGS sequence"/>
</dbReference>
<dbReference type="HOGENOM" id="CLU_112632_1_2_10"/>
<dbReference type="eggNOG" id="COG1539">
    <property type="taxonomic scope" value="Bacteria"/>
</dbReference>
<sequence length="135" mass="15315">MKLQSTYIHLRSVRFHAFIGVGEQERKVGNEYLLDLRLGYPFTRAIETDDVEDTLNYADVFETVRQTIARPTRLLEHAAGNIVHALEEQYPKIESIDLTLTKLNPPMGADCAGASVELHLKRTQLEPYTNTETGK</sequence>
<evidence type="ECO:0000256" key="6">
    <source>
        <dbReference type="RuleBase" id="RU362079"/>
    </source>
</evidence>
<evidence type="ECO:0000259" key="7">
    <source>
        <dbReference type="SMART" id="SM00905"/>
    </source>
</evidence>
<keyword evidence="4 6" id="KW-0289">Folate biosynthesis</keyword>
<dbReference type="PATRIC" id="fig|883158.3.peg.646"/>
<gene>
    <name evidence="8" type="ORF">HMPREF9140_00632</name>
</gene>
<dbReference type="InterPro" id="IPR006157">
    <property type="entry name" value="FolB_dom"/>
</dbReference>
<keyword evidence="5 6" id="KW-0456">Lyase</keyword>
<evidence type="ECO:0000256" key="3">
    <source>
        <dbReference type="ARBA" id="ARBA00005708"/>
    </source>
</evidence>
<dbReference type="NCBIfam" id="TIGR00526">
    <property type="entry name" value="folB_dom"/>
    <property type="match status" value="1"/>
</dbReference>
<dbReference type="UniPathway" id="UPA00077">
    <property type="reaction ID" value="UER00154"/>
</dbReference>
<dbReference type="GO" id="GO:0046656">
    <property type="term" value="P:folic acid biosynthetic process"/>
    <property type="evidence" value="ECO:0007669"/>
    <property type="project" value="UniProtKB-UniRule"/>
</dbReference>
<organism evidence="8 9">
    <name type="scientific">Prevotella micans F0438</name>
    <dbReference type="NCBI Taxonomy" id="883158"/>
    <lineage>
        <taxon>Bacteria</taxon>
        <taxon>Pseudomonadati</taxon>
        <taxon>Bacteroidota</taxon>
        <taxon>Bacteroidia</taxon>
        <taxon>Bacteroidales</taxon>
        <taxon>Prevotellaceae</taxon>
        <taxon>Prevotella</taxon>
    </lineage>
</organism>
<comment type="pathway">
    <text evidence="2 6">Cofactor biosynthesis; tetrahydrofolate biosynthesis; 2-amino-4-hydroxy-6-hydroxymethyl-7,8-dihydropteridine diphosphate from 7,8-dihydroneopterin triphosphate: step 3/4.</text>
</comment>
<name>H1Q144_9BACT</name>